<feature type="region of interest" description="Disordered" evidence="1">
    <location>
        <begin position="109"/>
        <end position="137"/>
    </location>
</feature>
<sequence>MTTENRTVTTWRDRRLSGETGIKGCRGLAGQSTSSVRKNPFSSSYGTIYNKTPQGCARAGEDEQPTGLVTLEKTQDRTRTTNLNNGNVCICGKVCKNQRGLKIHMGKMKYKPNQSITQRTGQPGETEEEVVQDTNHSDHSLHVLYNEEDSMVERNQQEQEGLDNNRQPQEPKRTSDTSKNNIRRKRVKWHNNKSKNEWQQFDEDVDAILNTT</sequence>
<dbReference type="OrthoDB" id="6123694at2759"/>
<protein>
    <submittedName>
        <fullName evidence="2">Uncharacterized protein</fullName>
    </submittedName>
</protein>
<feature type="compositionally biased region" description="Basic residues" evidence="1">
    <location>
        <begin position="181"/>
        <end position="193"/>
    </location>
</feature>
<gene>
    <name evidence="2" type="ORF">MCOR_55511</name>
</gene>
<evidence type="ECO:0000256" key="1">
    <source>
        <dbReference type="SAM" id="MobiDB-lite"/>
    </source>
</evidence>
<dbReference type="EMBL" id="CACVKT020009797">
    <property type="protein sequence ID" value="CAC5423516.1"/>
    <property type="molecule type" value="Genomic_DNA"/>
</dbReference>
<feature type="compositionally biased region" description="Polar residues" evidence="1">
    <location>
        <begin position="158"/>
        <end position="168"/>
    </location>
</feature>
<reference evidence="2 3" key="1">
    <citation type="submission" date="2020-06" db="EMBL/GenBank/DDBJ databases">
        <authorList>
            <person name="Li R."/>
            <person name="Bekaert M."/>
        </authorList>
    </citation>
    <scope>NUCLEOTIDE SEQUENCE [LARGE SCALE GENOMIC DNA]</scope>
    <source>
        <strain evidence="3">wild</strain>
    </source>
</reference>
<evidence type="ECO:0000313" key="3">
    <source>
        <dbReference type="Proteomes" id="UP000507470"/>
    </source>
</evidence>
<proteinExistence type="predicted"/>
<name>A0A6J8EUT5_MYTCO</name>
<evidence type="ECO:0000313" key="2">
    <source>
        <dbReference type="EMBL" id="CAC5423516.1"/>
    </source>
</evidence>
<keyword evidence="3" id="KW-1185">Reference proteome</keyword>
<dbReference type="AlphaFoldDB" id="A0A6J8EUT5"/>
<organism evidence="2 3">
    <name type="scientific">Mytilus coruscus</name>
    <name type="common">Sea mussel</name>
    <dbReference type="NCBI Taxonomy" id="42192"/>
    <lineage>
        <taxon>Eukaryota</taxon>
        <taxon>Metazoa</taxon>
        <taxon>Spiralia</taxon>
        <taxon>Lophotrochozoa</taxon>
        <taxon>Mollusca</taxon>
        <taxon>Bivalvia</taxon>
        <taxon>Autobranchia</taxon>
        <taxon>Pteriomorphia</taxon>
        <taxon>Mytilida</taxon>
        <taxon>Mytiloidea</taxon>
        <taxon>Mytilidae</taxon>
        <taxon>Mytilinae</taxon>
        <taxon>Mytilus</taxon>
    </lineage>
</organism>
<dbReference type="Proteomes" id="UP000507470">
    <property type="component" value="Unassembled WGS sequence"/>
</dbReference>
<accession>A0A6J8EUT5</accession>
<feature type="region of interest" description="Disordered" evidence="1">
    <location>
        <begin position="153"/>
        <end position="212"/>
    </location>
</feature>
<feature type="compositionally biased region" description="Polar residues" evidence="1">
    <location>
        <begin position="112"/>
        <end position="123"/>
    </location>
</feature>